<dbReference type="EMBL" id="CAUYUJ010000114">
    <property type="protein sequence ID" value="CAK0788750.1"/>
    <property type="molecule type" value="Genomic_DNA"/>
</dbReference>
<reference evidence="1" key="1">
    <citation type="submission" date="2023-10" db="EMBL/GenBank/DDBJ databases">
        <authorList>
            <person name="Chen Y."/>
            <person name="Shah S."/>
            <person name="Dougan E. K."/>
            <person name="Thang M."/>
            <person name="Chan C."/>
        </authorList>
    </citation>
    <scope>NUCLEOTIDE SEQUENCE [LARGE SCALE GENOMIC DNA]</scope>
</reference>
<evidence type="ECO:0000313" key="2">
    <source>
        <dbReference type="Proteomes" id="UP001189429"/>
    </source>
</evidence>
<dbReference type="Proteomes" id="UP001189429">
    <property type="component" value="Unassembled WGS sequence"/>
</dbReference>
<comment type="caution">
    <text evidence="1">The sequence shown here is derived from an EMBL/GenBank/DDBJ whole genome shotgun (WGS) entry which is preliminary data.</text>
</comment>
<proteinExistence type="predicted"/>
<evidence type="ECO:0008006" key="3">
    <source>
        <dbReference type="Google" id="ProtNLM"/>
    </source>
</evidence>
<evidence type="ECO:0000313" key="1">
    <source>
        <dbReference type="EMBL" id="CAK0788750.1"/>
    </source>
</evidence>
<feature type="non-terminal residue" evidence="1">
    <location>
        <position position="192"/>
    </location>
</feature>
<keyword evidence="2" id="KW-1185">Reference proteome</keyword>
<organism evidence="1 2">
    <name type="scientific">Prorocentrum cordatum</name>
    <dbReference type="NCBI Taxonomy" id="2364126"/>
    <lineage>
        <taxon>Eukaryota</taxon>
        <taxon>Sar</taxon>
        <taxon>Alveolata</taxon>
        <taxon>Dinophyceae</taxon>
        <taxon>Prorocentrales</taxon>
        <taxon>Prorocentraceae</taxon>
        <taxon>Prorocentrum</taxon>
    </lineage>
</organism>
<gene>
    <name evidence="1" type="ORF">PCOR1329_LOCUS535</name>
</gene>
<protein>
    <recommendedName>
        <fullName evidence="3">Phospholipase B-like</fullName>
    </recommendedName>
</protein>
<sequence length="192" mass="21353">MQQLWPHFDKRMYLAGVRHDKSSIGQEPLQMLQQLGAHWREVFTAKPFLADQAADLLQRHAPKLPQLELPPPSSHTLRKILDRVRPSALGPDNLPYEAWKNAPMGIEILTHSMRWMLEGFSLGAGFNAALGAFAPKGEEGDDGNGGLDEIQKGFVAGRNFGGNIIDLDVRARTYSMQEPSLHPILVGYDFGQ</sequence>
<name>A0ABN9P851_9DINO</name>
<accession>A0ABN9P851</accession>